<feature type="repeat" description="WD" evidence="3">
    <location>
        <begin position="948"/>
        <end position="989"/>
    </location>
</feature>
<dbReference type="PROSITE" id="PS00678">
    <property type="entry name" value="WD_REPEATS_1"/>
    <property type="match status" value="2"/>
</dbReference>
<keyword evidence="1 3" id="KW-0853">WD repeat</keyword>
<protein>
    <submittedName>
        <fullName evidence="5">Uncharacterized protein</fullName>
    </submittedName>
</protein>
<evidence type="ECO:0000256" key="2">
    <source>
        <dbReference type="ARBA" id="ARBA00022737"/>
    </source>
</evidence>
<name>A0A1V8TIG0_9PEZI</name>
<dbReference type="Pfam" id="PF00400">
    <property type="entry name" value="WD40"/>
    <property type="match status" value="6"/>
</dbReference>
<evidence type="ECO:0000256" key="1">
    <source>
        <dbReference type="ARBA" id="ARBA00022574"/>
    </source>
</evidence>
<dbReference type="SMART" id="SM00320">
    <property type="entry name" value="WD40"/>
    <property type="match status" value="7"/>
</dbReference>
<feature type="region of interest" description="Disordered" evidence="4">
    <location>
        <begin position="497"/>
        <end position="560"/>
    </location>
</feature>
<dbReference type="Proteomes" id="UP000192596">
    <property type="component" value="Unassembled WGS sequence"/>
</dbReference>
<dbReference type="CDD" id="cd00200">
    <property type="entry name" value="WD40"/>
    <property type="match status" value="1"/>
</dbReference>
<dbReference type="PROSITE" id="PS50294">
    <property type="entry name" value="WD_REPEATS_REGION"/>
    <property type="match status" value="5"/>
</dbReference>
<evidence type="ECO:0000313" key="6">
    <source>
        <dbReference type="Proteomes" id="UP000192596"/>
    </source>
</evidence>
<comment type="caution">
    <text evidence="5">The sequence shown here is derived from an EMBL/GenBank/DDBJ whole genome shotgun (WGS) entry which is preliminary data.</text>
</comment>
<dbReference type="PRINTS" id="PR00320">
    <property type="entry name" value="GPROTEINBRPT"/>
</dbReference>
<dbReference type="EMBL" id="NAJO01000007">
    <property type="protein sequence ID" value="OQO11150.1"/>
    <property type="molecule type" value="Genomic_DNA"/>
</dbReference>
<dbReference type="Gene3D" id="1.25.40.10">
    <property type="entry name" value="Tetratricopeptide repeat domain"/>
    <property type="match status" value="1"/>
</dbReference>
<reference evidence="6" key="1">
    <citation type="submission" date="2017-03" db="EMBL/GenBank/DDBJ databases">
        <title>Genomes of endolithic fungi from Antarctica.</title>
        <authorList>
            <person name="Coleine C."/>
            <person name="Masonjones S."/>
            <person name="Stajich J.E."/>
        </authorList>
    </citation>
    <scope>NUCLEOTIDE SEQUENCE [LARGE SCALE GENOMIC DNA]</scope>
    <source>
        <strain evidence="6">CCFEE 5527</strain>
    </source>
</reference>
<dbReference type="InterPro" id="IPR020472">
    <property type="entry name" value="WD40_PAC1"/>
</dbReference>
<dbReference type="InterPro" id="IPR019775">
    <property type="entry name" value="WD40_repeat_CS"/>
</dbReference>
<dbReference type="PANTHER" id="PTHR19848:SF8">
    <property type="entry name" value="F-BOX AND WD REPEAT DOMAIN CONTAINING 7"/>
    <property type="match status" value="1"/>
</dbReference>
<feature type="repeat" description="WD" evidence="3">
    <location>
        <begin position="864"/>
        <end position="905"/>
    </location>
</feature>
<dbReference type="AlphaFoldDB" id="A0A1V8TIG0"/>
<dbReference type="InterPro" id="IPR001680">
    <property type="entry name" value="WD40_rpt"/>
</dbReference>
<keyword evidence="6" id="KW-1185">Reference proteome</keyword>
<dbReference type="InterPro" id="IPR036322">
    <property type="entry name" value="WD40_repeat_dom_sf"/>
</dbReference>
<evidence type="ECO:0000256" key="3">
    <source>
        <dbReference type="PROSITE-ProRule" id="PRU00221"/>
    </source>
</evidence>
<feature type="region of interest" description="Disordered" evidence="4">
    <location>
        <begin position="246"/>
        <end position="293"/>
    </location>
</feature>
<organism evidence="5 6">
    <name type="scientific">Cryoendolithus antarcticus</name>
    <dbReference type="NCBI Taxonomy" id="1507870"/>
    <lineage>
        <taxon>Eukaryota</taxon>
        <taxon>Fungi</taxon>
        <taxon>Dikarya</taxon>
        <taxon>Ascomycota</taxon>
        <taxon>Pezizomycotina</taxon>
        <taxon>Dothideomycetes</taxon>
        <taxon>Dothideomycetidae</taxon>
        <taxon>Cladosporiales</taxon>
        <taxon>Cladosporiaceae</taxon>
        <taxon>Cryoendolithus</taxon>
    </lineage>
</organism>
<dbReference type="PROSITE" id="PS50082">
    <property type="entry name" value="WD_REPEATS_2"/>
    <property type="match status" value="6"/>
</dbReference>
<dbReference type="PANTHER" id="PTHR19848">
    <property type="entry name" value="WD40 REPEAT PROTEIN"/>
    <property type="match status" value="1"/>
</dbReference>
<dbReference type="SUPFAM" id="SSF50978">
    <property type="entry name" value="WD40 repeat-like"/>
    <property type="match status" value="1"/>
</dbReference>
<dbReference type="OrthoDB" id="194358at2759"/>
<dbReference type="Gene3D" id="2.130.10.10">
    <property type="entry name" value="YVTN repeat-like/Quinoprotein amine dehydrogenase"/>
    <property type="match status" value="3"/>
</dbReference>
<feature type="repeat" description="WD" evidence="3">
    <location>
        <begin position="730"/>
        <end position="771"/>
    </location>
</feature>
<accession>A0A1V8TIG0</accession>
<dbReference type="InParanoid" id="A0A1V8TIG0"/>
<feature type="repeat" description="WD" evidence="3">
    <location>
        <begin position="990"/>
        <end position="1031"/>
    </location>
</feature>
<feature type="region of interest" description="Disordered" evidence="4">
    <location>
        <begin position="1025"/>
        <end position="1048"/>
    </location>
</feature>
<feature type="compositionally biased region" description="Polar residues" evidence="4">
    <location>
        <begin position="615"/>
        <end position="625"/>
    </location>
</feature>
<feature type="repeat" description="WD" evidence="3">
    <location>
        <begin position="906"/>
        <end position="947"/>
    </location>
</feature>
<dbReference type="STRING" id="1507870.A0A1V8TIG0"/>
<feature type="region of interest" description="Disordered" evidence="4">
    <location>
        <begin position="656"/>
        <end position="717"/>
    </location>
</feature>
<feature type="compositionally biased region" description="Basic and acidic residues" evidence="4">
    <location>
        <begin position="510"/>
        <end position="528"/>
    </location>
</feature>
<sequence>MADPLTAIGSAAAILQLTEEAAKLGIYLCRLYKDTKHVDKTVDQLVEDIIKATSGKNSASISVYDSNGQLWRCICDQVQHCWSTLRELQAIISDIGVAHGNIYTQVKRQIQVDGSKEAIGGIRQRIGLHMSSIQVILQLINIKISHLAPGHASNELLNKINALETLIQSLGREGAFATDKVAAAPQLDGAASLIACAEEVIHSGASLWNASVADGSLYGGFHRPERTQWTTSWLQVMGTIQTPDIAEFPEDISPPASGSSRSQVDLLQSGDTSLTSGVPSNSDAQEASDDDEDYTEHAMLKLGLQEGRQAVQDMQWSDADEYLKESLSLLSRLPAQSRAAYDVIELQYLLAVCAFHREEENSEVTREALTSLMERMPSNDKQRLVVCDARFLLARLYIHTGHLELARTSCQSASEGRRRVLGNRHEAYYGALALLARIYQMLKNPRRAHFAEMMMAEETQRISALGGIDEILASDSMLKFKTSIPPVEVQIDGRSMNHVETQSSSQSAHETSDDPPKKLDDEFSRLPESRAPGARRTDDLADSSSPRGERLGPPRTLSDTAAAHLNQGGSQHSENKLTRYHTVPAFDANAVRSTHARESSLASHAQPGSIKERSVASTKSDISTSPERKKTVSPLYTAPLRGVDDYFGLREVNYHFKPDPRESTSKAAVSTSRKPPSGELPASSPGSRLSTVRDSRMSPDTGLEDLSQASAPSRHAAPRLDLEWQNVKTIKAHREFVTSIAFSPDGTLVASASRDKTCAIRDTSTGDVVHTLRDSLQFRCCAFSPHESLLALGYNNTTVSLWATGTQGRWRQSSTIRHPIKEDGYSLVLTAVAFMPDGRRLVTACMDKTIRLWDIESRALLKEMRGHVDDILDVAVSPDGQTIASGSRDMTVGIWHTKTGAAIMRGQVHTSFVNSVAFSPNGIFLVSGSSDTTIKAWKAKGLEGLATLQGHSGAVQAVAFSPDGWTLASASEDGTVRLWDVATWTEISILDGGGKNCTSTAFSPDGRLMAWSTSEGTITMWDRETAAPLAPPPPPPAAKKGFRKLFSK</sequence>
<feature type="compositionally biased region" description="Polar residues" evidence="4">
    <location>
        <begin position="256"/>
        <end position="281"/>
    </location>
</feature>
<evidence type="ECO:0000256" key="4">
    <source>
        <dbReference type="SAM" id="MobiDB-lite"/>
    </source>
</evidence>
<feature type="repeat" description="WD" evidence="3">
    <location>
        <begin position="822"/>
        <end position="863"/>
    </location>
</feature>
<gene>
    <name evidence="5" type="ORF">B0A48_05406</name>
</gene>
<dbReference type="InterPro" id="IPR015943">
    <property type="entry name" value="WD40/YVTN_repeat-like_dom_sf"/>
</dbReference>
<keyword evidence="2" id="KW-0677">Repeat</keyword>
<evidence type="ECO:0000313" key="5">
    <source>
        <dbReference type="EMBL" id="OQO11150.1"/>
    </source>
</evidence>
<feature type="compositionally biased region" description="Polar residues" evidence="4">
    <location>
        <begin position="498"/>
        <end position="509"/>
    </location>
</feature>
<feature type="compositionally biased region" description="Polar residues" evidence="4">
    <location>
        <begin position="665"/>
        <end position="674"/>
    </location>
</feature>
<feature type="region of interest" description="Disordered" evidence="4">
    <location>
        <begin position="592"/>
        <end position="633"/>
    </location>
</feature>
<proteinExistence type="predicted"/>
<dbReference type="InterPro" id="IPR011990">
    <property type="entry name" value="TPR-like_helical_dom_sf"/>
</dbReference>